<keyword evidence="4" id="KW-1185">Reference proteome</keyword>
<dbReference type="Pfam" id="PF13556">
    <property type="entry name" value="HTH_30"/>
    <property type="match status" value="1"/>
</dbReference>
<evidence type="ECO:0000259" key="2">
    <source>
        <dbReference type="Pfam" id="PF25906"/>
    </source>
</evidence>
<dbReference type="Proteomes" id="UP000683575">
    <property type="component" value="Chromosome"/>
</dbReference>
<organism evidence="3 4">
    <name type="scientific">Nocardioides panacis</name>
    <dbReference type="NCBI Taxonomy" id="2849501"/>
    <lineage>
        <taxon>Bacteria</taxon>
        <taxon>Bacillati</taxon>
        <taxon>Actinomycetota</taxon>
        <taxon>Actinomycetes</taxon>
        <taxon>Propionibacteriales</taxon>
        <taxon>Nocardioidaceae</taxon>
        <taxon>Nocardioides</taxon>
    </lineage>
</organism>
<feature type="domain" description="PucR C-terminal helix-turn-helix" evidence="1">
    <location>
        <begin position="347"/>
        <end position="404"/>
    </location>
</feature>
<evidence type="ECO:0000313" key="4">
    <source>
        <dbReference type="Proteomes" id="UP000683575"/>
    </source>
</evidence>
<dbReference type="AlphaFoldDB" id="A0A975SY05"/>
<name>A0A975SY05_9ACTN</name>
<evidence type="ECO:0000259" key="1">
    <source>
        <dbReference type="Pfam" id="PF13556"/>
    </source>
</evidence>
<accession>A0A975SY05</accession>
<dbReference type="KEGG" id="nps:KRR39_22120"/>
<dbReference type="Pfam" id="PF25906">
    <property type="entry name" value="PucR-like_N"/>
    <property type="match status" value="1"/>
</dbReference>
<dbReference type="RefSeq" id="WP_216939522.1">
    <property type="nucleotide sequence ID" value="NZ_CP077062.1"/>
</dbReference>
<reference evidence="3" key="1">
    <citation type="submission" date="2021-06" db="EMBL/GenBank/DDBJ databases">
        <title>Complete genome sequence of Nocardioides sp. G188.</title>
        <authorList>
            <person name="Im W.-T."/>
        </authorList>
    </citation>
    <scope>NUCLEOTIDE SEQUENCE</scope>
    <source>
        <strain evidence="3">G188</strain>
    </source>
</reference>
<evidence type="ECO:0000313" key="3">
    <source>
        <dbReference type="EMBL" id="QWZ08012.1"/>
    </source>
</evidence>
<proteinExistence type="predicted"/>
<dbReference type="InterPro" id="IPR025736">
    <property type="entry name" value="PucR_C-HTH_dom"/>
</dbReference>
<protein>
    <submittedName>
        <fullName evidence="3">Helix-turn-helix domain-containing protein</fullName>
    </submittedName>
</protein>
<feature type="domain" description="PucR-like N-terminal" evidence="2">
    <location>
        <begin position="23"/>
        <end position="184"/>
    </location>
</feature>
<sequence>MTSEVRSATARGAAALEMDERVVRALRDRLPDVATQTVAAVTVEVPGYTGALSGSMGANIEAAVTMALGGFLRLAAGSRESDPSTPLGPTLEGAYALGRGEARSGRSMDALLAAYRVGARVAWREMARAAAEAGVGAATMAQFAELVFAYIDELSASSVAGHTDELSTSGRVRERYRERLGQHLLAGANLDVLTAAAERAGWPVPETLTAVLLPAAQVRGVLASLGPDTVQVGEDLPGAEPVDHGQPFALLLVPDVEAAGRRHLLRVLDGRQAVVGPPRPWLRARSSYDRAARTAALAPASREGAAVDSEEHLADLVVGADPEALADLRARVLAPLADLRAATRDRLAETLRSWLLHQGRRDEVAAELHVHAQTVRYRMGQLRELYGARLDDPRTVLEVVVALHGTATASAAGGTATGPGGSS</sequence>
<dbReference type="InterPro" id="IPR058663">
    <property type="entry name" value="PucR-like_N"/>
</dbReference>
<dbReference type="PANTHER" id="PTHR33744">
    <property type="entry name" value="CARBOHYDRATE DIACID REGULATOR"/>
    <property type="match status" value="1"/>
</dbReference>
<dbReference type="InterPro" id="IPR051448">
    <property type="entry name" value="CdaR-like_regulators"/>
</dbReference>
<dbReference type="PANTHER" id="PTHR33744:SF1">
    <property type="entry name" value="DNA-BINDING TRANSCRIPTIONAL ACTIVATOR ADER"/>
    <property type="match status" value="1"/>
</dbReference>
<dbReference type="EMBL" id="CP077062">
    <property type="protein sequence ID" value="QWZ08012.1"/>
    <property type="molecule type" value="Genomic_DNA"/>
</dbReference>
<gene>
    <name evidence="3" type="ORF">KRR39_22120</name>
</gene>